<dbReference type="AlphaFoldDB" id="A0A1K2HUN1"/>
<dbReference type="InterPro" id="IPR011105">
    <property type="entry name" value="Cell_wall_hydrolase_SleB"/>
</dbReference>
<dbReference type="Gene3D" id="1.10.10.2520">
    <property type="entry name" value="Cell wall hydrolase SleB, domain 1"/>
    <property type="match status" value="1"/>
</dbReference>
<dbReference type="EMBL" id="FPKU01000001">
    <property type="protein sequence ID" value="SFZ82183.1"/>
    <property type="molecule type" value="Genomic_DNA"/>
</dbReference>
<keyword evidence="3" id="KW-0378">Hydrolase</keyword>
<organism evidence="3 4">
    <name type="scientific">Devosia enhydra</name>
    <dbReference type="NCBI Taxonomy" id="665118"/>
    <lineage>
        <taxon>Bacteria</taxon>
        <taxon>Pseudomonadati</taxon>
        <taxon>Pseudomonadota</taxon>
        <taxon>Alphaproteobacteria</taxon>
        <taxon>Hyphomicrobiales</taxon>
        <taxon>Devosiaceae</taxon>
        <taxon>Devosia</taxon>
    </lineage>
</organism>
<dbReference type="Pfam" id="PF07486">
    <property type="entry name" value="Hydrolase_2"/>
    <property type="match status" value="1"/>
</dbReference>
<protein>
    <submittedName>
        <fullName evidence="3">Cell Wall Hydrolase</fullName>
    </submittedName>
</protein>
<evidence type="ECO:0000259" key="2">
    <source>
        <dbReference type="Pfam" id="PF07486"/>
    </source>
</evidence>
<gene>
    <name evidence="3" type="ORF">SAMN02983003_0925</name>
</gene>
<dbReference type="GO" id="GO:0016787">
    <property type="term" value="F:hydrolase activity"/>
    <property type="evidence" value="ECO:0007669"/>
    <property type="project" value="UniProtKB-KW"/>
</dbReference>
<evidence type="ECO:0000256" key="1">
    <source>
        <dbReference type="SAM" id="SignalP"/>
    </source>
</evidence>
<keyword evidence="4" id="KW-1185">Reference proteome</keyword>
<dbReference type="PROSITE" id="PS51257">
    <property type="entry name" value="PROKAR_LIPOPROTEIN"/>
    <property type="match status" value="1"/>
</dbReference>
<dbReference type="InterPro" id="IPR042047">
    <property type="entry name" value="SleB_dom1"/>
</dbReference>
<feature type="signal peptide" evidence="1">
    <location>
        <begin position="1"/>
        <end position="25"/>
    </location>
</feature>
<reference evidence="3 4" key="1">
    <citation type="submission" date="2016-11" db="EMBL/GenBank/DDBJ databases">
        <authorList>
            <person name="Jaros S."/>
            <person name="Januszkiewicz K."/>
            <person name="Wedrychowicz H."/>
        </authorList>
    </citation>
    <scope>NUCLEOTIDE SEQUENCE [LARGE SCALE GENOMIC DNA]</scope>
    <source>
        <strain evidence="3 4">ATCC 23634</strain>
    </source>
</reference>
<sequence length="157" mass="16984">MHTTRRRSILAISVSLAMMSLSGCASLGGFGGLGWAQMSEKECLVRAMYFESNRSSPDGMLAVGSVVMNRVADHRYPKSVCGVVGQKNQFAEGVLDRKMTEPKSVALASQVADAVLRGERHAGVQAAQHFHTAGLTFPYTNMHYVLVAGGNAFYEKR</sequence>
<feature type="domain" description="Cell wall hydrolase SleB" evidence="2">
    <location>
        <begin position="56"/>
        <end position="154"/>
    </location>
</feature>
<proteinExistence type="predicted"/>
<evidence type="ECO:0000313" key="4">
    <source>
        <dbReference type="Proteomes" id="UP000183447"/>
    </source>
</evidence>
<accession>A0A1K2HUN1</accession>
<dbReference type="STRING" id="665118.SAMN02983003_0925"/>
<dbReference type="OrthoDB" id="8433080at2"/>
<feature type="chain" id="PRO_5012001264" evidence="1">
    <location>
        <begin position="26"/>
        <end position="157"/>
    </location>
</feature>
<keyword evidence="1" id="KW-0732">Signal</keyword>
<name>A0A1K2HUN1_9HYPH</name>
<dbReference type="Proteomes" id="UP000183447">
    <property type="component" value="Unassembled WGS sequence"/>
</dbReference>
<evidence type="ECO:0000313" key="3">
    <source>
        <dbReference type="EMBL" id="SFZ82183.1"/>
    </source>
</evidence>